<gene>
    <name evidence="1" type="ORF">METZ01_LOCUS411823</name>
</gene>
<name>A0A382WJY5_9ZZZZ</name>
<proteinExistence type="predicted"/>
<dbReference type="AlphaFoldDB" id="A0A382WJY5"/>
<dbReference type="EMBL" id="UINC01160365">
    <property type="protein sequence ID" value="SVD58969.1"/>
    <property type="molecule type" value="Genomic_DNA"/>
</dbReference>
<evidence type="ECO:0000313" key="1">
    <source>
        <dbReference type="EMBL" id="SVD58969.1"/>
    </source>
</evidence>
<accession>A0A382WJY5</accession>
<reference evidence="1" key="1">
    <citation type="submission" date="2018-05" db="EMBL/GenBank/DDBJ databases">
        <authorList>
            <person name="Lanie J.A."/>
            <person name="Ng W.-L."/>
            <person name="Kazmierczak K.M."/>
            <person name="Andrzejewski T.M."/>
            <person name="Davidsen T.M."/>
            <person name="Wayne K.J."/>
            <person name="Tettelin H."/>
            <person name="Glass J.I."/>
            <person name="Rusch D."/>
            <person name="Podicherti R."/>
            <person name="Tsui H.-C.T."/>
            <person name="Winkler M.E."/>
        </authorList>
    </citation>
    <scope>NUCLEOTIDE SEQUENCE</scope>
</reference>
<organism evidence="1">
    <name type="scientific">marine metagenome</name>
    <dbReference type="NCBI Taxonomy" id="408172"/>
    <lineage>
        <taxon>unclassified sequences</taxon>
        <taxon>metagenomes</taxon>
        <taxon>ecological metagenomes</taxon>
    </lineage>
</organism>
<sequence>MRVIFLENWNLFFLLISENLCAIDNPKLPTPTIRKSQIRSLFNDLIFNL</sequence>
<protein>
    <submittedName>
        <fullName evidence="1">Uncharacterized protein</fullName>
    </submittedName>
</protein>